<dbReference type="OrthoDB" id="2665750at2"/>
<proteinExistence type="predicted"/>
<dbReference type="GO" id="GO:0003677">
    <property type="term" value="F:DNA binding"/>
    <property type="evidence" value="ECO:0007669"/>
    <property type="project" value="UniProtKB-KW"/>
</dbReference>
<dbReference type="Pfam" id="PF01381">
    <property type="entry name" value="HTH_3"/>
    <property type="match status" value="1"/>
</dbReference>
<dbReference type="CDD" id="cd00093">
    <property type="entry name" value="HTH_XRE"/>
    <property type="match status" value="1"/>
</dbReference>
<organism evidence="3 4">
    <name type="scientific">Fictibacillus aquaticus</name>
    <dbReference type="NCBI Taxonomy" id="2021314"/>
    <lineage>
        <taxon>Bacteria</taxon>
        <taxon>Bacillati</taxon>
        <taxon>Bacillota</taxon>
        <taxon>Bacilli</taxon>
        <taxon>Bacillales</taxon>
        <taxon>Fictibacillaceae</taxon>
        <taxon>Fictibacillus</taxon>
    </lineage>
</organism>
<dbReference type="InterPro" id="IPR001387">
    <property type="entry name" value="Cro/C1-type_HTH"/>
</dbReference>
<dbReference type="SMART" id="SM00530">
    <property type="entry name" value="HTH_XRE"/>
    <property type="match status" value="1"/>
</dbReference>
<feature type="domain" description="HTH cro/C1-type" evidence="2">
    <location>
        <begin position="12"/>
        <end position="66"/>
    </location>
</feature>
<evidence type="ECO:0000259" key="2">
    <source>
        <dbReference type="PROSITE" id="PS50943"/>
    </source>
</evidence>
<sequence length="91" mass="10789">MLGNSNVRRLRFRSLRQKLNISQRQLSIDLNISESHIRNIESGRGNPDAKLLFKLSNYLKTTPEYLFPDLADVNIKRFVKESYCHYYKRSI</sequence>
<dbReference type="InterPro" id="IPR010982">
    <property type="entry name" value="Lambda_DNA-bd_dom_sf"/>
</dbReference>
<dbReference type="Gene3D" id="1.10.260.40">
    <property type="entry name" value="lambda repressor-like DNA-binding domains"/>
    <property type="match status" value="1"/>
</dbReference>
<protein>
    <submittedName>
        <fullName evidence="3">Transcriptional regulator</fullName>
    </submittedName>
</protein>
<keyword evidence="4" id="KW-1185">Reference proteome</keyword>
<gene>
    <name evidence="3" type="ORF">CGZ90_19805</name>
</gene>
<keyword evidence="1" id="KW-0238">DNA-binding</keyword>
<evidence type="ECO:0000313" key="3">
    <source>
        <dbReference type="EMBL" id="OYD56005.1"/>
    </source>
</evidence>
<dbReference type="Proteomes" id="UP000215059">
    <property type="component" value="Unassembled WGS sequence"/>
</dbReference>
<evidence type="ECO:0000313" key="4">
    <source>
        <dbReference type="Proteomes" id="UP000215059"/>
    </source>
</evidence>
<dbReference type="EMBL" id="NOII01000075">
    <property type="protein sequence ID" value="OYD56005.1"/>
    <property type="molecule type" value="Genomic_DNA"/>
</dbReference>
<reference evidence="3 4" key="1">
    <citation type="submission" date="2017-07" db="EMBL/GenBank/DDBJ databases">
        <title>Fictibacillus sp. nov. GDSW-R2A3 Genome sequencing and assembly.</title>
        <authorList>
            <person name="Mayilraj S."/>
        </authorList>
    </citation>
    <scope>NUCLEOTIDE SEQUENCE [LARGE SCALE GENOMIC DNA]</scope>
    <source>
        <strain evidence="3 4">GDSW-R2A3</strain>
    </source>
</reference>
<evidence type="ECO:0000256" key="1">
    <source>
        <dbReference type="ARBA" id="ARBA00023125"/>
    </source>
</evidence>
<dbReference type="PROSITE" id="PS50943">
    <property type="entry name" value="HTH_CROC1"/>
    <property type="match status" value="1"/>
</dbReference>
<dbReference type="PANTHER" id="PTHR46558:SF4">
    <property type="entry name" value="DNA-BIDING PHAGE PROTEIN"/>
    <property type="match status" value="1"/>
</dbReference>
<accession>A0A235F5M4</accession>
<dbReference type="AlphaFoldDB" id="A0A235F5M4"/>
<name>A0A235F5M4_9BACL</name>
<dbReference type="SUPFAM" id="SSF47413">
    <property type="entry name" value="lambda repressor-like DNA-binding domains"/>
    <property type="match status" value="1"/>
</dbReference>
<dbReference type="PANTHER" id="PTHR46558">
    <property type="entry name" value="TRACRIPTIONAL REGULATORY PROTEIN-RELATED-RELATED"/>
    <property type="match status" value="1"/>
</dbReference>
<comment type="caution">
    <text evidence="3">The sequence shown here is derived from an EMBL/GenBank/DDBJ whole genome shotgun (WGS) entry which is preliminary data.</text>
</comment>